<evidence type="ECO:0000313" key="2">
    <source>
        <dbReference type="Proteomes" id="UP001494902"/>
    </source>
</evidence>
<gene>
    <name evidence="1" type="ORF">WIS52_07830</name>
</gene>
<keyword evidence="2" id="KW-1185">Reference proteome</keyword>
<dbReference type="SUPFAM" id="SSF52833">
    <property type="entry name" value="Thioredoxin-like"/>
    <property type="match status" value="1"/>
</dbReference>
<name>A0ABV1K7A8_9PSEU</name>
<sequence>MATPLMKTLPRVVDEAEWRAARRRLLDEEKELTHRRDAVNAARRDLPMLEITTGYAFTAPDGSRRTLLDLFEGRRQLIVYHFMFDPDWDEGCPSCSYTVDNIGHLSHLHARNTTLALVSRAPVGKLAAYRERMGWDVPWYSSQGSTFNYDMHVTLDPAVAPVEYNFRDLDDLVRTEGHAWSDWAGEMPGISTYLRDDDRVFLTYVSYARGIDLVVGTNNWLDLTVLGRQENWEQPAGRADGPFMHWLRRHDQYDR</sequence>
<dbReference type="RefSeq" id="WP_349297469.1">
    <property type="nucleotide sequence ID" value="NZ_JBEDNQ010000003.1"/>
</dbReference>
<protein>
    <submittedName>
        <fullName evidence="1">DUF899 domain-containing protein</fullName>
    </submittedName>
</protein>
<organism evidence="1 2">
    <name type="scientific">Pseudonocardia nematodicida</name>
    <dbReference type="NCBI Taxonomy" id="1206997"/>
    <lineage>
        <taxon>Bacteria</taxon>
        <taxon>Bacillati</taxon>
        <taxon>Actinomycetota</taxon>
        <taxon>Actinomycetes</taxon>
        <taxon>Pseudonocardiales</taxon>
        <taxon>Pseudonocardiaceae</taxon>
        <taxon>Pseudonocardia</taxon>
    </lineage>
</organism>
<accession>A0ABV1K7A8</accession>
<dbReference type="EMBL" id="JBEDNQ010000003">
    <property type="protein sequence ID" value="MEQ3550376.1"/>
    <property type="molecule type" value="Genomic_DNA"/>
</dbReference>
<dbReference type="InterPro" id="IPR010296">
    <property type="entry name" value="DUF899_thioredox"/>
</dbReference>
<dbReference type="Proteomes" id="UP001494902">
    <property type="component" value="Unassembled WGS sequence"/>
</dbReference>
<reference evidence="1 2" key="1">
    <citation type="submission" date="2024-03" db="EMBL/GenBank/DDBJ databases">
        <title>Draft genome sequence of Pseudonocardia nematodicida JCM 31783.</title>
        <authorList>
            <person name="Butdee W."/>
            <person name="Duangmal K."/>
        </authorList>
    </citation>
    <scope>NUCLEOTIDE SEQUENCE [LARGE SCALE GENOMIC DNA]</scope>
    <source>
        <strain evidence="1 2">JCM 31783</strain>
    </source>
</reference>
<evidence type="ECO:0000313" key="1">
    <source>
        <dbReference type="EMBL" id="MEQ3550376.1"/>
    </source>
</evidence>
<dbReference type="InterPro" id="IPR036249">
    <property type="entry name" value="Thioredoxin-like_sf"/>
</dbReference>
<dbReference type="Pfam" id="PF05988">
    <property type="entry name" value="DUF899"/>
    <property type="match status" value="1"/>
</dbReference>
<comment type="caution">
    <text evidence="1">The sequence shown here is derived from an EMBL/GenBank/DDBJ whole genome shotgun (WGS) entry which is preliminary data.</text>
</comment>
<proteinExistence type="predicted"/>